<evidence type="ECO:0000256" key="1">
    <source>
        <dbReference type="SAM" id="MobiDB-lite"/>
    </source>
</evidence>
<dbReference type="AlphaFoldDB" id="A0A915IWU8"/>
<evidence type="ECO:0000313" key="2">
    <source>
        <dbReference type="Proteomes" id="UP000887565"/>
    </source>
</evidence>
<accession>A0A915IWU8</accession>
<evidence type="ECO:0000313" key="3">
    <source>
        <dbReference type="WBParaSite" id="nRc.2.0.1.t18256-RA"/>
    </source>
</evidence>
<dbReference type="Proteomes" id="UP000887565">
    <property type="component" value="Unplaced"/>
</dbReference>
<proteinExistence type="predicted"/>
<protein>
    <submittedName>
        <fullName evidence="3">Uncharacterized protein</fullName>
    </submittedName>
</protein>
<dbReference type="WBParaSite" id="nRc.2.0.1.t18256-RA">
    <property type="protein sequence ID" value="nRc.2.0.1.t18256-RA"/>
    <property type="gene ID" value="nRc.2.0.1.g18256"/>
</dbReference>
<name>A0A915IWU8_ROMCU</name>
<feature type="region of interest" description="Disordered" evidence="1">
    <location>
        <begin position="169"/>
        <end position="199"/>
    </location>
</feature>
<organism evidence="2 3">
    <name type="scientific">Romanomermis culicivorax</name>
    <name type="common">Nematode worm</name>
    <dbReference type="NCBI Taxonomy" id="13658"/>
    <lineage>
        <taxon>Eukaryota</taxon>
        <taxon>Metazoa</taxon>
        <taxon>Ecdysozoa</taxon>
        <taxon>Nematoda</taxon>
        <taxon>Enoplea</taxon>
        <taxon>Dorylaimia</taxon>
        <taxon>Mermithida</taxon>
        <taxon>Mermithoidea</taxon>
        <taxon>Mermithidae</taxon>
        <taxon>Romanomermis</taxon>
    </lineage>
</organism>
<reference evidence="3" key="1">
    <citation type="submission" date="2022-11" db="UniProtKB">
        <authorList>
            <consortium name="WormBaseParasite"/>
        </authorList>
    </citation>
    <scope>IDENTIFICATION</scope>
</reference>
<keyword evidence="2" id="KW-1185">Reference proteome</keyword>
<sequence length="199" mass="22227">MMRAPIITMTTTVTTQLPVFGIRTSLGAAQQALALRAPTTKLWTLNGGNVSFIEVLSTSILEQIFQQTVQEHNDFELHEKSTRPRNQNFPALGTEQRREKGVCKQEIPKTLCALFREIPKKLCTENNDVCLVQETLVTQCHRLTGKLCPNSTNFRHLYVVTLNNTQKQSRDHLCNAPSSPHIKRPKSAGGQGFSIAGEK</sequence>